<feature type="signal peptide" evidence="1">
    <location>
        <begin position="1"/>
        <end position="19"/>
    </location>
</feature>
<dbReference type="Proteomes" id="UP000003460">
    <property type="component" value="Unassembled WGS sequence"/>
</dbReference>
<feature type="domain" description="Lipocalin-like" evidence="2">
    <location>
        <begin position="168"/>
        <end position="306"/>
    </location>
</feature>
<reference evidence="3" key="1">
    <citation type="submission" date="2009-09" db="EMBL/GenBank/DDBJ databases">
        <authorList>
            <person name="Weinstock G."/>
            <person name="Sodergren E."/>
            <person name="Clifton S."/>
            <person name="Fulton L."/>
            <person name="Fulton B."/>
            <person name="Courtney L."/>
            <person name="Fronick C."/>
            <person name="Harrison M."/>
            <person name="Strong C."/>
            <person name="Farmer C."/>
            <person name="Delahaunty K."/>
            <person name="Markovic C."/>
            <person name="Hall O."/>
            <person name="Minx P."/>
            <person name="Tomlinson C."/>
            <person name="Mitreva M."/>
            <person name="Nelson J."/>
            <person name="Hou S."/>
            <person name="Wollam A."/>
            <person name="Pepin K.H."/>
            <person name="Johnson M."/>
            <person name="Bhonagiri V."/>
            <person name="Nash W.E."/>
            <person name="Warren W."/>
            <person name="Chinwalla A."/>
            <person name="Mardis E.R."/>
            <person name="Wilson R.K."/>
        </authorList>
    </citation>
    <scope>NUCLEOTIDE SEQUENCE [LARGE SCALE GENOMIC DNA]</scope>
    <source>
        <strain evidence="3">ATCC 51259</strain>
    </source>
</reference>
<sequence>MKKLFLLLCIALAGQKGLAQSVTINKTDGSKVTFTAAEIKNIEFNAGAQQADTTLFHTYKGYITVTNSMFQNKYFGDKAEIRVLKTGEKYLCRFVDPQWGDGLFSLDMQGQNISGTGKIKIASPGGSAKEYEASYKGTMRNVVFTIPALMGGTTINWTFGEPPAAMSIAGEYKGTDAIKVGGNFGPYTVADAVYKVVANADGTINVTVPEEQYKDTPMGDLTLGSFTVSNIVYDETAKAFVRDYSGDGIKAHFTAKKGGQVVMDKEYEFKNAKITLKLTEDGKLTVENGFQLGSMPFPITANYTGEKQSK</sequence>
<dbReference type="Gene3D" id="2.40.128.350">
    <property type="match status" value="1"/>
</dbReference>
<dbReference type="Pfam" id="PF13944">
    <property type="entry name" value="Calycin_like"/>
    <property type="match status" value="1"/>
</dbReference>
<evidence type="ECO:0000313" key="4">
    <source>
        <dbReference type="Proteomes" id="UP000003460"/>
    </source>
</evidence>
<dbReference type="OrthoDB" id="1057845at2"/>
<proteinExistence type="predicted"/>
<protein>
    <recommendedName>
        <fullName evidence="2">Lipocalin-like domain-containing protein</fullName>
    </recommendedName>
</protein>
<organism evidence="3 4">
    <name type="scientific">Alloprevotella tannerae ATCC 51259</name>
    <dbReference type="NCBI Taxonomy" id="626522"/>
    <lineage>
        <taxon>Bacteria</taxon>
        <taxon>Pseudomonadati</taxon>
        <taxon>Bacteroidota</taxon>
        <taxon>Bacteroidia</taxon>
        <taxon>Bacteroidales</taxon>
        <taxon>Prevotellaceae</taxon>
        <taxon>Alloprevotella</taxon>
    </lineage>
</organism>
<dbReference type="STRING" id="626522.GCWU000325_00367"/>
<keyword evidence="1" id="KW-0732">Signal</keyword>
<dbReference type="GeneID" id="84575646"/>
<evidence type="ECO:0000256" key="1">
    <source>
        <dbReference type="SAM" id="SignalP"/>
    </source>
</evidence>
<dbReference type="RefSeq" id="WP_006254143.1">
    <property type="nucleotide sequence ID" value="NZ_GG700642.1"/>
</dbReference>
<dbReference type="InterPro" id="IPR024311">
    <property type="entry name" value="Lipocalin-like"/>
</dbReference>
<comment type="caution">
    <text evidence="3">The sequence shown here is derived from an EMBL/GenBank/DDBJ whole genome shotgun (WGS) entry which is preliminary data.</text>
</comment>
<evidence type="ECO:0000259" key="2">
    <source>
        <dbReference type="Pfam" id="PF13944"/>
    </source>
</evidence>
<dbReference type="EMBL" id="ACIJ02000007">
    <property type="protein sequence ID" value="EEX72706.1"/>
    <property type="molecule type" value="Genomic_DNA"/>
</dbReference>
<dbReference type="HOGENOM" id="CLU_890977_0_0_10"/>
<dbReference type="Gene3D" id="2.40.128.340">
    <property type="match status" value="1"/>
</dbReference>
<keyword evidence="4" id="KW-1185">Reference proteome</keyword>
<evidence type="ECO:0000313" key="3">
    <source>
        <dbReference type="EMBL" id="EEX72706.1"/>
    </source>
</evidence>
<name>C9LDU5_9BACT</name>
<accession>C9LDU5</accession>
<feature type="chain" id="PRO_5002998263" description="Lipocalin-like domain-containing protein" evidence="1">
    <location>
        <begin position="20"/>
        <end position="310"/>
    </location>
</feature>
<dbReference type="AlphaFoldDB" id="C9LDU5"/>
<gene>
    <name evidence="3" type="ORF">GCWU000325_00367</name>
</gene>